<reference evidence="4" key="2">
    <citation type="journal article" date="2013" name="Nat. Commun.">
        <title>Genome of the Chinese tree shrew.</title>
        <authorList>
            <person name="Fan Y."/>
            <person name="Huang Z.Y."/>
            <person name="Cao C.C."/>
            <person name="Chen C.S."/>
            <person name="Chen Y.X."/>
            <person name="Fan D.D."/>
            <person name="He J."/>
            <person name="Hou H.L."/>
            <person name="Hu L."/>
            <person name="Hu X.T."/>
            <person name="Jiang X.T."/>
            <person name="Lai R."/>
            <person name="Lang Y.S."/>
            <person name="Liang B."/>
            <person name="Liao S.G."/>
            <person name="Mu D."/>
            <person name="Ma Y.Y."/>
            <person name="Niu Y.Y."/>
            <person name="Sun X.Q."/>
            <person name="Xia J.Q."/>
            <person name="Xiao J."/>
            <person name="Xiong Z.Q."/>
            <person name="Xu L."/>
            <person name="Yang L."/>
            <person name="Zhang Y."/>
            <person name="Zhao W."/>
            <person name="Zhao X.D."/>
            <person name="Zheng Y.T."/>
            <person name="Zhou J.M."/>
            <person name="Zhu Y.B."/>
            <person name="Zhang G.J."/>
            <person name="Wang J."/>
            <person name="Yao Y.G."/>
        </authorList>
    </citation>
    <scope>NUCLEOTIDE SEQUENCE [LARGE SCALE GENOMIC DNA]</scope>
</reference>
<dbReference type="AlphaFoldDB" id="L8YCJ7"/>
<dbReference type="Pfam" id="PF17717">
    <property type="entry name" value="DUF5562"/>
    <property type="match status" value="1"/>
</dbReference>
<feature type="transmembrane region" description="Helical" evidence="2">
    <location>
        <begin position="139"/>
        <end position="168"/>
    </location>
</feature>
<evidence type="ECO:0000256" key="1">
    <source>
        <dbReference type="SAM" id="MobiDB-lite"/>
    </source>
</evidence>
<keyword evidence="4" id="KW-1185">Reference proteome</keyword>
<keyword evidence="2" id="KW-1133">Transmembrane helix</keyword>
<dbReference type="OrthoDB" id="9539340at2759"/>
<reference evidence="4" key="1">
    <citation type="submission" date="2012-07" db="EMBL/GenBank/DDBJ databases">
        <title>Genome of the Chinese tree shrew, a rising model animal genetically related to primates.</title>
        <authorList>
            <person name="Zhang G."/>
            <person name="Fan Y."/>
            <person name="Yao Y."/>
            <person name="Huang Z."/>
        </authorList>
    </citation>
    <scope>NUCLEOTIDE SEQUENCE [LARGE SCALE GENOMIC DNA]</scope>
</reference>
<dbReference type="InterPro" id="IPR040425">
    <property type="entry name" value="C20orf141-like"/>
</dbReference>
<dbReference type="InParanoid" id="L8YCJ7"/>
<keyword evidence="2" id="KW-0472">Membrane</keyword>
<accession>L8YCJ7</accession>
<dbReference type="eggNOG" id="ENOG502RU2X">
    <property type="taxonomic scope" value="Eukaryota"/>
</dbReference>
<proteinExistence type="predicted"/>
<organism evidence="3 4">
    <name type="scientific">Tupaia chinensis</name>
    <name type="common">Chinese tree shrew</name>
    <name type="synonym">Tupaia belangeri chinensis</name>
    <dbReference type="NCBI Taxonomy" id="246437"/>
    <lineage>
        <taxon>Eukaryota</taxon>
        <taxon>Metazoa</taxon>
        <taxon>Chordata</taxon>
        <taxon>Craniata</taxon>
        <taxon>Vertebrata</taxon>
        <taxon>Euteleostomi</taxon>
        <taxon>Mammalia</taxon>
        <taxon>Eutheria</taxon>
        <taxon>Euarchontoglires</taxon>
        <taxon>Scandentia</taxon>
        <taxon>Tupaiidae</taxon>
        <taxon>Tupaia</taxon>
    </lineage>
</organism>
<dbReference type="EMBL" id="KB364366">
    <property type="protein sequence ID" value="ELV12814.1"/>
    <property type="molecule type" value="Genomic_DNA"/>
</dbReference>
<protein>
    <submittedName>
        <fullName evidence="3">Uncharacterized protein</fullName>
    </submittedName>
</protein>
<feature type="transmembrane region" description="Helical" evidence="2">
    <location>
        <begin position="71"/>
        <end position="89"/>
    </location>
</feature>
<gene>
    <name evidence="3" type="ORF">TREES_T100018114</name>
</gene>
<dbReference type="Proteomes" id="UP000011518">
    <property type="component" value="Unassembled WGS sequence"/>
</dbReference>
<evidence type="ECO:0000313" key="4">
    <source>
        <dbReference type="Proteomes" id="UP000011518"/>
    </source>
</evidence>
<evidence type="ECO:0000256" key="2">
    <source>
        <dbReference type="SAM" id="Phobius"/>
    </source>
</evidence>
<name>L8YCJ7_TUPCH</name>
<evidence type="ECO:0000313" key="3">
    <source>
        <dbReference type="EMBL" id="ELV12814.1"/>
    </source>
</evidence>
<sequence length="169" mass="17599">MTQLCSPRHKAFANPIPAPPRGLGTGEGAGGAVQPWVFPWDPSRAQFLDSVLGLGVLGLAIRTIFSVAGPALLSLLVLLLVCFLTFDLLHRPTPPAQPQHRLLATRQSQGAGEGPGQRAALLLPTGTVTGQPGLRDVMLLLLMGLGLLLGAHGMAAAPFGLALCLHLWA</sequence>
<dbReference type="PANTHER" id="PTHR39222">
    <property type="entry name" value="MCG9903"/>
    <property type="match status" value="1"/>
</dbReference>
<keyword evidence="2" id="KW-0812">Transmembrane</keyword>
<dbReference type="PANTHER" id="PTHR39222:SF1">
    <property type="entry name" value="RIKEN CDNA 1700020A23 GENE"/>
    <property type="match status" value="1"/>
</dbReference>
<feature type="region of interest" description="Disordered" evidence="1">
    <location>
        <begin position="1"/>
        <end position="28"/>
    </location>
</feature>
<dbReference type="FunCoup" id="L8YCJ7">
    <property type="interactions" value="3"/>
</dbReference>